<evidence type="ECO:0008006" key="3">
    <source>
        <dbReference type="Google" id="ProtNLM"/>
    </source>
</evidence>
<evidence type="ECO:0000313" key="1">
    <source>
        <dbReference type="EMBL" id="KAK7022654.1"/>
    </source>
</evidence>
<organism evidence="1 2">
    <name type="scientific">Favolaschia claudopus</name>
    <dbReference type="NCBI Taxonomy" id="2862362"/>
    <lineage>
        <taxon>Eukaryota</taxon>
        <taxon>Fungi</taxon>
        <taxon>Dikarya</taxon>
        <taxon>Basidiomycota</taxon>
        <taxon>Agaricomycotina</taxon>
        <taxon>Agaricomycetes</taxon>
        <taxon>Agaricomycetidae</taxon>
        <taxon>Agaricales</taxon>
        <taxon>Marasmiineae</taxon>
        <taxon>Mycenaceae</taxon>
        <taxon>Favolaschia</taxon>
    </lineage>
</organism>
<proteinExistence type="predicted"/>
<protein>
    <recommendedName>
        <fullName evidence="3">F-box domain-containing protein</fullName>
    </recommendedName>
</protein>
<dbReference type="EMBL" id="JAWWNJ010000037">
    <property type="protein sequence ID" value="KAK7022654.1"/>
    <property type="molecule type" value="Genomic_DNA"/>
</dbReference>
<dbReference type="AlphaFoldDB" id="A0AAW0BAP4"/>
<keyword evidence="2" id="KW-1185">Reference proteome</keyword>
<dbReference type="Proteomes" id="UP001362999">
    <property type="component" value="Unassembled WGS sequence"/>
</dbReference>
<reference evidence="1 2" key="1">
    <citation type="journal article" date="2024" name="J Genomics">
        <title>Draft genome sequencing and assembly of Favolaschia claudopus CIRM-BRFM 2984 isolated from oak limbs.</title>
        <authorList>
            <person name="Navarro D."/>
            <person name="Drula E."/>
            <person name="Chaduli D."/>
            <person name="Cazenave R."/>
            <person name="Ahrendt S."/>
            <person name="Wang J."/>
            <person name="Lipzen A."/>
            <person name="Daum C."/>
            <person name="Barry K."/>
            <person name="Grigoriev I.V."/>
            <person name="Favel A."/>
            <person name="Rosso M.N."/>
            <person name="Martin F."/>
        </authorList>
    </citation>
    <scope>NUCLEOTIDE SEQUENCE [LARGE SCALE GENOMIC DNA]</scope>
    <source>
        <strain evidence="1 2">CIRM-BRFM 2984</strain>
    </source>
</reference>
<accession>A0AAW0BAP4</accession>
<comment type="caution">
    <text evidence="1">The sequence shown here is derived from an EMBL/GenBank/DDBJ whole genome shotgun (WGS) entry which is preliminary data.</text>
</comment>
<name>A0AAW0BAP4_9AGAR</name>
<sequence>MSDPYSKFVKSIVKLGHGRDAILLRLKSCGDLELFHVACQNKFLFQVVADMIRGRNSPPDLDEIGNVALSRNPATILLPAELKLAIADHLDLRSLRFMSEADEAFAPECTRIIETVICDAFRGVGLCWKSTQFMLSCVKAFITGEFLYHILLRSRVECFGDSFGSLIILVELEESVGAVASFIASGSEYVVNLEQEGVCNSFVTMSRPSDTFKIEIRACLCREAWVLKQRSTHLFNWLTATSLFVGYDKLTFTRRAIAGGSHDDCLVGGDTEKGVMLLEYDSDPSHLTCPAIERSSTDNECFTVAIPGGWTMAAVGERSRVYWRLGSCSHSESAARYIQVIDL</sequence>
<gene>
    <name evidence="1" type="ORF">R3P38DRAFT_2780641</name>
</gene>
<evidence type="ECO:0000313" key="2">
    <source>
        <dbReference type="Proteomes" id="UP001362999"/>
    </source>
</evidence>